<protein>
    <submittedName>
        <fullName evidence="2">Putative lipoprotein with Yx(FWY)xxD motif</fullName>
    </submittedName>
</protein>
<accession>A0A7W3QQ57</accession>
<keyword evidence="2" id="KW-0449">Lipoprotein</keyword>
<name>A0A7W3QQ57_ACTNM</name>
<organism evidence="2 3">
    <name type="scientific">Actinomadura namibiensis</name>
    <dbReference type="NCBI Taxonomy" id="182080"/>
    <lineage>
        <taxon>Bacteria</taxon>
        <taxon>Bacillati</taxon>
        <taxon>Actinomycetota</taxon>
        <taxon>Actinomycetes</taxon>
        <taxon>Streptosporangiales</taxon>
        <taxon>Thermomonosporaceae</taxon>
        <taxon>Actinomadura</taxon>
    </lineage>
</organism>
<dbReference type="InterPro" id="IPR005297">
    <property type="entry name" value="Lipoprotein_repeat"/>
</dbReference>
<evidence type="ECO:0000256" key="1">
    <source>
        <dbReference type="SAM" id="MobiDB-lite"/>
    </source>
</evidence>
<reference evidence="2 3" key="1">
    <citation type="submission" date="2020-08" db="EMBL/GenBank/DDBJ databases">
        <title>Genomic Encyclopedia of Type Strains, Phase IV (KMG-IV): sequencing the most valuable type-strain genomes for metagenomic binning, comparative biology and taxonomic classification.</title>
        <authorList>
            <person name="Goeker M."/>
        </authorList>
    </citation>
    <scope>NUCLEOTIDE SEQUENCE [LARGE SCALE GENOMIC DNA]</scope>
    <source>
        <strain evidence="2 3">DSM 44197</strain>
    </source>
</reference>
<proteinExistence type="predicted"/>
<dbReference type="AlphaFoldDB" id="A0A7W3QQ57"/>
<dbReference type="EMBL" id="JACJIA010000010">
    <property type="protein sequence ID" value="MBA8954883.1"/>
    <property type="molecule type" value="Genomic_DNA"/>
</dbReference>
<sequence>MTVSPWRVAPGLPRRDGAARPIALLAGAVAAALALTACGGSGGAVGPPARAAAGGMADMQDMQAVPPSLRALPTTMFGSVVADNSGRTLYRFDRDRPRPPATTCVDQCERTWPPAVWTPELRITGIDRERVGRVRRPDGSWQVTLGGWPLYRYAGDAAPTETTGHGKGGVWFASAPNGGKARLVRPAPPGTRAEDGQGGAPNGGAPSSPPPDGGMPGMQGMPGMN</sequence>
<feature type="region of interest" description="Disordered" evidence="1">
    <location>
        <begin position="161"/>
        <end position="225"/>
    </location>
</feature>
<keyword evidence="3" id="KW-1185">Reference proteome</keyword>
<gene>
    <name evidence="2" type="ORF">HNR61_006540</name>
</gene>
<dbReference type="GO" id="GO:0043448">
    <property type="term" value="P:alkane catabolic process"/>
    <property type="evidence" value="ECO:0007669"/>
    <property type="project" value="TreeGrafter"/>
</dbReference>
<dbReference type="Pfam" id="PF03640">
    <property type="entry name" value="Lipoprotein_15"/>
    <property type="match status" value="2"/>
</dbReference>
<evidence type="ECO:0000313" key="2">
    <source>
        <dbReference type="EMBL" id="MBA8954883.1"/>
    </source>
</evidence>
<evidence type="ECO:0000313" key="3">
    <source>
        <dbReference type="Proteomes" id="UP000572680"/>
    </source>
</evidence>
<dbReference type="PANTHER" id="PTHR39335">
    <property type="entry name" value="BLL4220 PROTEIN"/>
    <property type="match status" value="1"/>
</dbReference>
<dbReference type="RefSeq" id="WP_182846916.1">
    <property type="nucleotide sequence ID" value="NZ_BAAALP010000020.1"/>
</dbReference>
<comment type="caution">
    <text evidence="2">The sequence shown here is derived from an EMBL/GenBank/DDBJ whole genome shotgun (WGS) entry which is preliminary data.</text>
</comment>
<dbReference type="Proteomes" id="UP000572680">
    <property type="component" value="Unassembled WGS sequence"/>
</dbReference>
<dbReference type="PANTHER" id="PTHR39335:SF1">
    <property type="entry name" value="BLL4220 PROTEIN"/>
    <property type="match status" value="1"/>
</dbReference>